<evidence type="ECO:0000313" key="2">
    <source>
        <dbReference type="Proteomes" id="UP000176774"/>
    </source>
</evidence>
<organism evidence="1 2">
    <name type="scientific">Candidatus Staskawiczbacteria bacterium RIFCSPLOWO2_01_FULL_38_12b</name>
    <dbReference type="NCBI Taxonomy" id="1802214"/>
    <lineage>
        <taxon>Bacteria</taxon>
        <taxon>Candidatus Staskawicziibacteriota</taxon>
    </lineage>
</organism>
<accession>A0A1G2ICZ5</accession>
<reference evidence="1 2" key="1">
    <citation type="journal article" date="2016" name="Nat. Commun.">
        <title>Thousands of microbial genomes shed light on interconnected biogeochemical processes in an aquifer system.</title>
        <authorList>
            <person name="Anantharaman K."/>
            <person name="Brown C.T."/>
            <person name="Hug L.A."/>
            <person name="Sharon I."/>
            <person name="Castelle C.J."/>
            <person name="Probst A.J."/>
            <person name="Thomas B.C."/>
            <person name="Singh A."/>
            <person name="Wilkins M.J."/>
            <person name="Karaoz U."/>
            <person name="Brodie E.L."/>
            <person name="Williams K.H."/>
            <person name="Hubbard S.S."/>
            <person name="Banfield J.F."/>
        </authorList>
    </citation>
    <scope>NUCLEOTIDE SEQUENCE [LARGE SCALE GENOMIC DNA]</scope>
</reference>
<protein>
    <submittedName>
        <fullName evidence="1">Uncharacterized protein</fullName>
    </submittedName>
</protein>
<evidence type="ECO:0000313" key="1">
    <source>
        <dbReference type="EMBL" id="OGZ72477.1"/>
    </source>
</evidence>
<dbReference type="EMBL" id="MHPA01000026">
    <property type="protein sequence ID" value="OGZ72477.1"/>
    <property type="molecule type" value="Genomic_DNA"/>
</dbReference>
<dbReference type="Proteomes" id="UP000176774">
    <property type="component" value="Unassembled WGS sequence"/>
</dbReference>
<comment type="caution">
    <text evidence="1">The sequence shown here is derived from an EMBL/GenBank/DDBJ whole genome shotgun (WGS) entry which is preliminary data.</text>
</comment>
<gene>
    <name evidence="1" type="ORF">A2908_02840</name>
</gene>
<name>A0A1G2ICZ5_9BACT</name>
<dbReference type="STRING" id="1802214.A2908_02840"/>
<sequence>MWLSQQRRKEIILDAVEKATKLKKESKEEKRWKRYQALKNRAKKEIDSFDKERFLVRCKECDHWCIINGKDQILWPMSYGGKLCPMCGDWELTSVTAF</sequence>
<proteinExistence type="predicted"/>
<dbReference type="AlphaFoldDB" id="A0A1G2ICZ5"/>